<sequence>MKSIIKYIFVLLLVTGITTTVSAQQADIAANATVDANVDLSSGDDLNFGNIAAGSPSTVNPGDGTAGTFSVSGNVGNVDLSFSLPSELTGSEDNLPISFGGTSASWGDNAYDSNNDFDPNDGASVNLLEQTDRDITVFIGGTVDPATNQAAGSYNGTITLTATYN</sequence>
<protein>
    <submittedName>
        <fullName evidence="2">DUF4402 domain-containing protein</fullName>
    </submittedName>
</protein>
<accession>A0ABT3PXQ0</accession>
<organism evidence="2 3">
    <name type="scientific">Fodinibius salicampi</name>
    <dbReference type="NCBI Taxonomy" id="1920655"/>
    <lineage>
        <taxon>Bacteria</taxon>
        <taxon>Pseudomonadati</taxon>
        <taxon>Balneolota</taxon>
        <taxon>Balneolia</taxon>
        <taxon>Balneolales</taxon>
        <taxon>Balneolaceae</taxon>
        <taxon>Fodinibius</taxon>
    </lineage>
</organism>
<evidence type="ECO:0000313" key="3">
    <source>
        <dbReference type="Proteomes" id="UP001207337"/>
    </source>
</evidence>
<evidence type="ECO:0000313" key="2">
    <source>
        <dbReference type="EMBL" id="MCW9712643.1"/>
    </source>
</evidence>
<feature type="chain" id="PRO_5046114366" evidence="1">
    <location>
        <begin position="24"/>
        <end position="165"/>
    </location>
</feature>
<dbReference type="InterPro" id="IPR025514">
    <property type="entry name" value="DUF4402"/>
</dbReference>
<name>A0ABT3PXQ0_9BACT</name>
<keyword evidence="1" id="KW-0732">Signal</keyword>
<comment type="caution">
    <text evidence="2">The sequence shown here is derived from an EMBL/GenBank/DDBJ whole genome shotgun (WGS) entry which is preliminary data.</text>
</comment>
<feature type="signal peptide" evidence="1">
    <location>
        <begin position="1"/>
        <end position="23"/>
    </location>
</feature>
<keyword evidence="3" id="KW-1185">Reference proteome</keyword>
<evidence type="ECO:0000256" key="1">
    <source>
        <dbReference type="SAM" id="SignalP"/>
    </source>
</evidence>
<proteinExistence type="predicted"/>
<reference evidence="2 3" key="1">
    <citation type="submission" date="2021-11" db="EMBL/GenBank/DDBJ databases">
        <title>Aliifidinibius sp. nov., a new bacterium isolated from saline soil.</title>
        <authorList>
            <person name="Galisteo C."/>
            <person name="De La Haba R."/>
            <person name="Sanchez-Porro C."/>
            <person name="Ventosa A."/>
        </authorList>
    </citation>
    <scope>NUCLEOTIDE SEQUENCE [LARGE SCALE GENOMIC DNA]</scope>
    <source>
        <strain evidence="2 3">KACC 190600</strain>
    </source>
</reference>
<dbReference type="EMBL" id="JAJNDC010000001">
    <property type="protein sequence ID" value="MCW9712643.1"/>
    <property type="molecule type" value="Genomic_DNA"/>
</dbReference>
<dbReference type="Pfam" id="PF14352">
    <property type="entry name" value="DUF4402"/>
    <property type="match status" value="1"/>
</dbReference>
<dbReference type="RefSeq" id="WP_265788754.1">
    <property type="nucleotide sequence ID" value="NZ_BAABRS010000001.1"/>
</dbReference>
<gene>
    <name evidence="2" type="ORF">LQ318_06980</name>
</gene>
<dbReference type="Proteomes" id="UP001207337">
    <property type="component" value="Unassembled WGS sequence"/>
</dbReference>